<dbReference type="EMBL" id="CP003360">
    <property type="protein sequence ID" value="AFM23422.1"/>
    <property type="molecule type" value="Genomic_DNA"/>
</dbReference>
<name>I4C1I1_DESTA</name>
<feature type="transmembrane region" description="Helical" evidence="4">
    <location>
        <begin position="50"/>
        <end position="72"/>
    </location>
</feature>
<dbReference type="Pfam" id="PF07690">
    <property type="entry name" value="MFS_1"/>
    <property type="match status" value="2"/>
</dbReference>
<dbReference type="HOGENOM" id="CLU_040537_0_0_7"/>
<sequence>MRADAPSPRTFNLKVLFILSFGHFATDVCQSALPAILPFLKAKLLLSYTMAGVIMLASNVTSSVIQPLFGYFSDKREKAFLLPAGCLCAGLGLSLLSLPNHYILVLALVVLSGLGIASYHPEGFKTAHFFTGDKMATGLAVFTVGGNLGLALGPVAPTFIATYFGFDYLPLMLIFSVAFLLLLTQSWGLLAQARTESVARGSSGTKPPKAALISVGLIVAAVVMRSWIHFGLMAYIPFYYIDFEKGDPLYAGTLVSVFLLGGAIGTLVGSPLADRWGYKRFLIFSMAMTSLLLPLILMTHGAMLFVALGIIGMVLISSFTVTIVMAQQLLPNNLGIASGLMAGFAIGTGGIGVTLLGVIADRFGVPAALQSIMVLPLIGLIISIFIKFPGNRRTLIGP</sequence>
<dbReference type="OrthoDB" id="9770492at2"/>
<evidence type="ECO:0000256" key="2">
    <source>
        <dbReference type="ARBA" id="ARBA00022989"/>
    </source>
</evidence>
<feature type="transmembrane region" description="Helical" evidence="4">
    <location>
        <begin position="281"/>
        <end position="298"/>
    </location>
</feature>
<dbReference type="RefSeq" id="WP_014808578.1">
    <property type="nucleotide sequence ID" value="NC_018025.1"/>
</dbReference>
<dbReference type="eggNOG" id="COG2814">
    <property type="taxonomic scope" value="Bacteria"/>
</dbReference>
<evidence type="ECO:0000256" key="1">
    <source>
        <dbReference type="ARBA" id="ARBA00022692"/>
    </source>
</evidence>
<feature type="transmembrane region" description="Helical" evidence="4">
    <location>
        <begin position="168"/>
        <end position="190"/>
    </location>
</feature>
<evidence type="ECO:0000313" key="7">
    <source>
        <dbReference type="Proteomes" id="UP000006055"/>
    </source>
</evidence>
<keyword evidence="2 4" id="KW-1133">Transmembrane helix</keyword>
<feature type="transmembrane region" description="Helical" evidence="4">
    <location>
        <begin position="79"/>
        <end position="96"/>
    </location>
</feature>
<dbReference type="Proteomes" id="UP000006055">
    <property type="component" value="Chromosome"/>
</dbReference>
<dbReference type="KEGG" id="dti:Desti_0696"/>
<accession>I4C1I1</accession>
<dbReference type="GO" id="GO:0022857">
    <property type="term" value="F:transmembrane transporter activity"/>
    <property type="evidence" value="ECO:0007669"/>
    <property type="project" value="InterPro"/>
</dbReference>
<proteinExistence type="predicted"/>
<dbReference type="PANTHER" id="PTHR43129:SF1">
    <property type="entry name" value="FOSMIDOMYCIN RESISTANCE PROTEIN"/>
    <property type="match status" value="1"/>
</dbReference>
<reference evidence="7" key="1">
    <citation type="submission" date="2012-06" db="EMBL/GenBank/DDBJ databases">
        <title>Complete sequence of chromosome of Desulfomonile tiedjei DSM 6799.</title>
        <authorList>
            <person name="Lucas S."/>
            <person name="Copeland A."/>
            <person name="Lapidus A."/>
            <person name="Glavina del Rio T."/>
            <person name="Dalin E."/>
            <person name="Tice H."/>
            <person name="Bruce D."/>
            <person name="Goodwin L."/>
            <person name="Pitluck S."/>
            <person name="Peters L."/>
            <person name="Ovchinnikova G."/>
            <person name="Zeytun A."/>
            <person name="Lu M."/>
            <person name="Kyrpides N."/>
            <person name="Mavromatis K."/>
            <person name="Ivanova N."/>
            <person name="Brettin T."/>
            <person name="Detter J.C."/>
            <person name="Han C."/>
            <person name="Larimer F."/>
            <person name="Land M."/>
            <person name="Hauser L."/>
            <person name="Markowitz V."/>
            <person name="Cheng J.-F."/>
            <person name="Hugenholtz P."/>
            <person name="Woyke T."/>
            <person name="Wu D."/>
            <person name="Spring S."/>
            <person name="Schroeder M."/>
            <person name="Brambilla E."/>
            <person name="Klenk H.-P."/>
            <person name="Eisen J.A."/>
        </authorList>
    </citation>
    <scope>NUCLEOTIDE SEQUENCE [LARGE SCALE GENOMIC DNA]</scope>
    <source>
        <strain evidence="7">ATCC 49306 / DSM 6799 / DCB-1</strain>
    </source>
</reference>
<feature type="domain" description="Major facilitator superfamily (MFS) profile" evidence="5">
    <location>
        <begin position="15"/>
        <end position="391"/>
    </location>
</feature>
<dbReference type="InterPro" id="IPR036259">
    <property type="entry name" value="MFS_trans_sf"/>
</dbReference>
<feature type="transmembrane region" description="Helical" evidence="4">
    <location>
        <begin position="365"/>
        <end position="386"/>
    </location>
</feature>
<dbReference type="InterPro" id="IPR020846">
    <property type="entry name" value="MFS_dom"/>
</dbReference>
<feature type="transmembrane region" description="Helical" evidence="4">
    <location>
        <begin position="248"/>
        <end position="269"/>
    </location>
</feature>
<dbReference type="STRING" id="706587.Desti_0696"/>
<dbReference type="CDD" id="cd17478">
    <property type="entry name" value="MFS_FsR"/>
    <property type="match status" value="1"/>
</dbReference>
<feature type="transmembrane region" description="Helical" evidence="4">
    <location>
        <begin position="336"/>
        <end position="359"/>
    </location>
</feature>
<keyword evidence="7" id="KW-1185">Reference proteome</keyword>
<dbReference type="GO" id="GO:0005886">
    <property type="term" value="C:plasma membrane"/>
    <property type="evidence" value="ECO:0007669"/>
    <property type="project" value="TreeGrafter"/>
</dbReference>
<evidence type="ECO:0000256" key="3">
    <source>
        <dbReference type="ARBA" id="ARBA00023136"/>
    </source>
</evidence>
<feature type="transmembrane region" description="Helical" evidence="4">
    <location>
        <begin position="139"/>
        <end position="162"/>
    </location>
</feature>
<organism evidence="6 7">
    <name type="scientific">Desulfomonile tiedjei (strain ATCC 49306 / DSM 6799 / DCB-1)</name>
    <dbReference type="NCBI Taxonomy" id="706587"/>
    <lineage>
        <taxon>Bacteria</taxon>
        <taxon>Pseudomonadati</taxon>
        <taxon>Thermodesulfobacteriota</taxon>
        <taxon>Desulfomonilia</taxon>
        <taxon>Desulfomonilales</taxon>
        <taxon>Desulfomonilaceae</taxon>
        <taxon>Desulfomonile</taxon>
    </lineage>
</organism>
<feature type="transmembrane region" description="Helical" evidence="4">
    <location>
        <begin position="102"/>
        <end position="119"/>
    </location>
</feature>
<dbReference type="AlphaFoldDB" id="I4C1I1"/>
<dbReference type="SUPFAM" id="SSF103473">
    <property type="entry name" value="MFS general substrate transporter"/>
    <property type="match status" value="1"/>
</dbReference>
<keyword evidence="1 4" id="KW-0812">Transmembrane</keyword>
<dbReference type="PROSITE" id="PS50850">
    <property type="entry name" value="MFS"/>
    <property type="match status" value="1"/>
</dbReference>
<evidence type="ECO:0000259" key="5">
    <source>
        <dbReference type="PROSITE" id="PS50850"/>
    </source>
</evidence>
<feature type="transmembrane region" description="Helical" evidence="4">
    <location>
        <begin position="210"/>
        <end position="228"/>
    </location>
</feature>
<dbReference type="InterPro" id="IPR011701">
    <property type="entry name" value="MFS"/>
</dbReference>
<feature type="transmembrane region" description="Helical" evidence="4">
    <location>
        <begin position="304"/>
        <end position="324"/>
    </location>
</feature>
<evidence type="ECO:0000313" key="6">
    <source>
        <dbReference type="EMBL" id="AFM23422.1"/>
    </source>
</evidence>
<dbReference type="Gene3D" id="1.20.1250.20">
    <property type="entry name" value="MFS general substrate transporter like domains"/>
    <property type="match status" value="2"/>
</dbReference>
<gene>
    <name evidence="6" type="ordered locus">Desti_0696</name>
</gene>
<protein>
    <submittedName>
        <fullName evidence="6">Arabinose efflux permease family protein</fullName>
    </submittedName>
</protein>
<evidence type="ECO:0000256" key="4">
    <source>
        <dbReference type="SAM" id="Phobius"/>
    </source>
</evidence>
<dbReference type="PANTHER" id="PTHR43129">
    <property type="entry name" value="FOSMIDOMYCIN RESISTANCE PROTEIN"/>
    <property type="match status" value="1"/>
</dbReference>
<keyword evidence="3 4" id="KW-0472">Membrane</keyword>